<evidence type="ECO:0000256" key="3">
    <source>
        <dbReference type="ARBA" id="ARBA00022741"/>
    </source>
</evidence>
<keyword evidence="4" id="KW-0067">ATP-binding</keyword>
<proteinExistence type="inferred from homology"/>
<organism evidence="8 9">
    <name type="scientific">Neobacillus rhizophilus</name>
    <dbReference type="NCBI Taxonomy" id="2833579"/>
    <lineage>
        <taxon>Bacteria</taxon>
        <taxon>Bacillati</taxon>
        <taxon>Bacillota</taxon>
        <taxon>Bacilli</taxon>
        <taxon>Bacillales</taxon>
        <taxon>Bacillaceae</taxon>
        <taxon>Neobacillus</taxon>
    </lineage>
</organism>
<accession>A0A942U9G5</accession>
<evidence type="ECO:0000256" key="4">
    <source>
        <dbReference type="ARBA" id="ARBA00022840"/>
    </source>
</evidence>
<keyword evidence="9" id="KW-1185">Reference proteome</keyword>
<dbReference type="InterPro" id="IPR042099">
    <property type="entry name" value="ANL_N_sf"/>
</dbReference>
<dbReference type="InterPro" id="IPR000873">
    <property type="entry name" value="AMP-dep_synth/lig_dom"/>
</dbReference>
<dbReference type="InterPro" id="IPR020845">
    <property type="entry name" value="AMP-binding_CS"/>
</dbReference>
<dbReference type="Gene3D" id="3.30.300.30">
    <property type="match status" value="1"/>
</dbReference>
<dbReference type="PANTHER" id="PTHR42921:SF1">
    <property type="entry name" value="ACETOACETYL-COA SYNTHETASE"/>
    <property type="match status" value="1"/>
</dbReference>
<keyword evidence="2 8" id="KW-0436">Ligase</keyword>
<dbReference type="NCBIfam" id="NF002937">
    <property type="entry name" value="PRK03584.1"/>
    <property type="match status" value="1"/>
</dbReference>
<evidence type="ECO:0000313" key="8">
    <source>
        <dbReference type="EMBL" id="MBS4215033.1"/>
    </source>
</evidence>
<dbReference type="Pfam" id="PF16177">
    <property type="entry name" value="ACAS_N"/>
    <property type="match status" value="1"/>
</dbReference>
<gene>
    <name evidence="8" type="ORF">KHA99_21535</name>
</gene>
<reference evidence="8" key="1">
    <citation type="submission" date="2021-05" db="EMBL/GenBank/DDBJ databases">
        <title>Novel Bacillus species.</title>
        <authorList>
            <person name="Liu G."/>
        </authorList>
    </citation>
    <scope>NUCLEOTIDE SEQUENCE</scope>
    <source>
        <strain evidence="8">FJAT-49825</strain>
    </source>
</reference>
<comment type="similarity">
    <text evidence="1">Belongs to the ATP-dependent AMP-binding enzyme family.</text>
</comment>
<dbReference type="Pfam" id="PF00501">
    <property type="entry name" value="AMP-binding"/>
    <property type="match status" value="1"/>
</dbReference>
<dbReference type="CDD" id="cd05943">
    <property type="entry name" value="AACS"/>
    <property type="match status" value="1"/>
</dbReference>
<dbReference type="RefSeq" id="WP_213119790.1">
    <property type="nucleotide sequence ID" value="NZ_JAGYPF010000004.1"/>
</dbReference>
<protein>
    <submittedName>
        <fullName evidence="8">Acetoacetate--CoA ligase</fullName>
        <ecNumber evidence="8">6.2.1.16</ecNumber>
    </submittedName>
</protein>
<comment type="caution">
    <text evidence="8">The sequence shown here is derived from an EMBL/GenBank/DDBJ whole genome shotgun (WGS) entry which is preliminary data.</text>
</comment>
<dbReference type="PROSITE" id="PS00455">
    <property type="entry name" value="AMP_BINDING"/>
    <property type="match status" value="1"/>
</dbReference>
<dbReference type="Pfam" id="PF13193">
    <property type="entry name" value="AMP-binding_C"/>
    <property type="match status" value="1"/>
</dbReference>
<dbReference type="InterPro" id="IPR025110">
    <property type="entry name" value="AMP-bd_C"/>
</dbReference>
<dbReference type="InterPro" id="IPR045851">
    <property type="entry name" value="AMP-bd_C_sf"/>
</dbReference>
<sequence>MLKGKLLWEPSQQTINQSNIKKFMMWLEENRGLKFEDYNQLWDWSVTEIENFWTAIWEFFNIKSETDYTSVLSGNKMPNVKWFEGATLNYAEHVFRNEDPEKAAVIHQSEIRPVQEVTWAELRKKTAAIATYLKSLGVKSGDRVVGYAPNIPETLTSFLACASIGAVWSSCAPEFGIQSVIDRFKQIEPTVMIAVDGYQYGGKRYDRLELVKKIQADLPSLKKTILVPYLETQPEISELNNTVLWEQVISDNDDAILTFEPVPFNHPLWILYSSGTTGKPKGIVQGQGGILLEHLKFLGLQVDLKKGDRFFWYTTTGWMMWNVTVSGLLTGAAIVLYDGNPSYPNDETLWSLAESTKMTTFGTSASFLMASLKAGIKPKEQFDLSHLRSIGSTGSPLPESGFDWVYEYVKEDIWLTSTSGGTDICSGFVGGSPTLPVYSGEIQARVLGSAVKAFNDAGEGVINEIGELVVTEPMPSMPIYFWNDKNGVRYKESYFDVYPDIWRHGDFIEITDRGSAIIYGRSDATINRGGIRMGTSEIYSALESIPEVIDSLIVDIPISAEQSYMPLFIVLKEGFSITDELKTRINQSIRQNCSPRHVPNEIFPVNELPKTLNGKKIEVPIKKILMGVPIEQAVNLGSLNNPETLDYFVEFKRLLESR</sequence>
<feature type="domain" description="AMP-binding enzyme C-terminal" evidence="6">
    <location>
        <begin position="538"/>
        <end position="615"/>
    </location>
</feature>
<dbReference type="GO" id="GO:0006629">
    <property type="term" value="P:lipid metabolic process"/>
    <property type="evidence" value="ECO:0007669"/>
    <property type="project" value="InterPro"/>
</dbReference>
<dbReference type="EC" id="6.2.1.16" evidence="8"/>
<dbReference type="PANTHER" id="PTHR42921">
    <property type="entry name" value="ACETOACETYL-COA SYNTHETASE"/>
    <property type="match status" value="1"/>
</dbReference>
<feature type="domain" description="AMP-dependent synthetase/ligase" evidence="5">
    <location>
        <begin position="97"/>
        <end position="474"/>
    </location>
</feature>
<dbReference type="AlphaFoldDB" id="A0A942U9G5"/>
<dbReference type="SUPFAM" id="SSF56801">
    <property type="entry name" value="Acetyl-CoA synthetase-like"/>
    <property type="match status" value="1"/>
</dbReference>
<keyword evidence="3" id="KW-0547">Nucleotide-binding</keyword>
<evidence type="ECO:0000256" key="1">
    <source>
        <dbReference type="ARBA" id="ARBA00006432"/>
    </source>
</evidence>
<evidence type="ECO:0000313" key="9">
    <source>
        <dbReference type="Proteomes" id="UP000679749"/>
    </source>
</evidence>
<dbReference type="GO" id="GO:0030729">
    <property type="term" value="F:acetoacetate-CoA ligase activity"/>
    <property type="evidence" value="ECO:0007669"/>
    <property type="project" value="UniProtKB-EC"/>
</dbReference>
<evidence type="ECO:0000256" key="2">
    <source>
        <dbReference type="ARBA" id="ARBA00022598"/>
    </source>
</evidence>
<evidence type="ECO:0000259" key="6">
    <source>
        <dbReference type="Pfam" id="PF13193"/>
    </source>
</evidence>
<dbReference type="InterPro" id="IPR032387">
    <property type="entry name" value="ACAS_N"/>
</dbReference>
<evidence type="ECO:0000259" key="7">
    <source>
        <dbReference type="Pfam" id="PF16177"/>
    </source>
</evidence>
<dbReference type="Proteomes" id="UP000679749">
    <property type="component" value="Unassembled WGS sequence"/>
</dbReference>
<dbReference type="GO" id="GO:0005524">
    <property type="term" value="F:ATP binding"/>
    <property type="evidence" value="ECO:0007669"/>
    <property type="project" value="UniProtKB-KW"/>
</dbReference>
<dbReference type="InterPro" id="IPR005914">
    <property type="entry name" value="Acac_CoA_synth"/>
</dbReference>
<feature type="domain" description="Acetyl-coenzyme A synthetase N-terminal" evidence="7">
    <location>
        <begin position="38"/>
        <end position="93"/>
    </location>
</feature>
<name>A0A942U9G5_9BACI</name>
<dbReference type="EMBL" id="JAGYPF010000004">
    <property type="protein sequence ID" value="MBS4215033.1"/>
    <property type="molecule type" value="Genomic_DNA"/>
</dbReference>
<evidence type="ECO:0000259" key="5">
    <source>
        <dbReference type="Pfam" id="PF00501"/>
    </source>
</evidence>
<dbReference type="NCBIfam" id="TIGR01217">
    <property type="entry name" value="ac_ac_CoA_syn"/>
    <property type="match status" value="1"/>
</dbReference>
<dbReference type="Gene3D" id="3.40.50.12780">
    <property type="entry name" value="N-terminal domain of ligase-like"/>
    <property type="match status" value="1"/>
</dbReference>